<reference evidence="1 2" key="1">
    <citation type="journal article" date="2015" name="Nature">
        <title>rRNA introns, odd ribosomes, and small enigmatic genomes across a large radiation of phyla.</title>
        <authorList>
            <person name="Brown C.T."/>
            <person name="Hug L.A."/>
            <person name="Thomas B.C."/>
            <person name="Sharon I."/>
            <person name="Castelle C.J."/>
            <person name="Singh A."/>
            <person name="Wilkins M.J."/>
            <person name="Williams K.H."/>
            <person name="Banfield J.F."/>
        </authorList>
    </citation>
    <scope>NUCLEOTIDE SEQUENCE [LARGE SCALE GENOMIC DNA]</scope>
</reference>
<name>A0A0G0HMY6_9BACT</name>
<evidence type="ECO:0000313" key="1">
    <source>
        <dbReference type="EMBL" id="KKQ39920.1"/>
    </source>
</evidence>
<dbReference type="GO" id="GO:0016855">
    <property type="term" value="F:racemase and epimerase activity, acting on amino acids and derivatives"/>
    <property type="evidence" value="ECO:0007669"/>
    <property type="project" value="InterPro"/>
</dbReference>
<gene>
    <name evidence="1" type="ORF">US58_C0025G0004</name>
</gene>
<evidence type="ECO:0000313" key="2">
    <source>
        <dbReference type="Proteomes" id="UP000034333"/>
    </source>
</evidence>
<dbReference type="AlphaFoldDB" id="A0A0G0HMY6"/>
<protein>
    <recommendedName>
        <fullName evidence="3">Aspartate racemase</fullName>
    </recommendedName>
</protein>
<dbReference type="Proteomes" id="UP000034333">
    <property type="component" value="Unassembled WGS sequence"/>
</dbReference>
<dbReference type="Gene3D" id="3.40.50.1860">
    <property type="match status" value="1"/>
</dbReference>
<sequence length="49" mass="5537">MKTVGIIGGVGPETTSEFYLDIVFSCQKKTKANVVENFTKFYDFVKEQV</sequence>
<evidence type="ECO:0008006" key="3">
    <source>
        <dbReference type="Google" id="ProtNLM"/>
    </source>
</evidence>
<dbReference type="EMBL" id="LBTN01000025">
    <property type="protein sequence ID" value="KKQ39920.1"/>
    <property type="molecule type" value="Genomic_DNA"/>
</dbReference>
<dbReference type="STRING" id="1619036.US58_C0025G0004"/>
<proteinExistence type="predicted"/>
<organism evidence="1 2">
    <name type="scientific">Candidatus Magasanikbacteria bacterium GW2011_GWA2_37_8</name>
    <dbReference type="NCBI Taxonomy" id="1619036"/>
    <lineage>
        <taxon>Bacteria</taxon>
        <taxon>Candidatus Magasanikiibacteriota</taxon>
    </lineage>
</organism>
<comment type="caution">
    <text evidence="1">The sequence shown here is derived from an EMBL/GenBank/DDBJ whole genome shotgun (WGS) entry which is preliminary data.</text>
</comment>
<accession>A0A0G0HMY6</accession>
<dbReference type="InterPro" id="IPR001920">
    <property type="entry name" value="Asp/Glu_race"/>
</dbReference>